<dbReference type="InterPro" id="IPR020846">
    <property type="entry name" value="MFS_dom"/>
</dbReference>
<feature type="transmembrane region" description="Helical" evidence="8">
    <location>
        <begin position="388"/>
        <end position="409"/>
    </location>
</feature>
<comment type="caution">
    <text evidence="10">The sequence shown here is derived from an EMBL/GenBank/DDBJ whole genome shotgun (WGS) entry which is preliminary data.</text>
</comment>
<dbReference type="PANTHER" id="PTHR42718">
    <property type="entry name" value="MAJOR FACILITATOR SUPERFAMILY MULTIDRUG TRANSPORTER MFSC"/>
    <property type="match status" value="1"/>
</dbReference>
<feature type="transmembrane region" description="Helical" evidence="8">
    <location>
        <begin position="264"/>
        <end position="281"/>
    </location>
</feature>
<feature type="transmembrane region" description="Helical" evidence="8">
    <location>
        <begin position="135"/>
        <end position="156"/>
    </location>
</feature>
<feature type="transmembrane region" description="Helical" evidence="8">
    <location>
        <begin position="39"/>
        <end position="64"/>
    </location>
</feature>
<feature type="transmembrane region" description="Helical" evidence="8">
    <location>
        <begin position="197"/>
        <end position="219"/>
    </location>
</feature>
<protein>
    <submittedName>
        <fullName evidence="10">Multidrug resistance protein B homolog</fullName>
    </submittedName>
</protein>
<dbReference type="GO" id="GO:0005886">
    <property type="term" value="C:plasma membrane"/>
    <property type="evidence" value="ECO:0007669"/>
    <property type="project" value="UniProtKB-SubCell"/>
</dbReference>
<evidence type="ECO:0000256" key="1">
    <source>
        <dbReference type="ARBA" id="ARBA00004651"/>
    </source>
</evidence>
<dbReference type="InterPro" id="IPR036259">
    <property type="entry name" value="MFS_trans_sf"/>
</dbReference>
<feature type="transmembrane region" description="Helical" evidence="8">
    <location>
        <begin position="517"/>
        <end position="539"/>
    </location>
</feature>
<evidence type="ECO:0000313" key="11">
    <source>
        <dbReference type="Proteomes" id="UP000035721"/>
    </source>
</evidence>
<keyword evidence="6 8" id="KW-1133">Transmembrane helix</keyword>
<organism evidence="10 11">
    <name type="scientific">Nostocoides japonicum T1-X7</name>
    <dbReference type="NCBI Taxonomy" id="1194083"/>
    <lineage>
        <taxon>Bacteria</taxon>
        <taxon>Bacillati</taxon>
        <taxon>Actinomycetota</taxon>
        <taxon>Actinomycetes</taxon>
        <taxon>Micrococcales</taxon>
        <taxon>Intrasporangiaceae</taxon>
        <taxon>Nostocoides</taxon>
    </lineage>
</organism>
<feature type="transmembrane region" description="Helical" evidence="8">
    <location>
        <begin position="110"/>
        <end position="129"/>
    </location>
</feature>
<dbReference type="STRING" id="1194083.BN12_940005"/>
<evidence type="ECO:0000313" key="10">
    <source>
        <dbReference type="EMBL" id="CCH80452.1"/>
    </source>
</evidence>
<reference evidence="10 11" key="1">
    <citation type="journal article" date="2013" name="ISME J.">
        <title>A metabolic model for members of the genus Tetrasphaera involved in enhanced biological phosphorus removal.</title>
        <authorList>
            <person name="Kristiansen R."/>
            <person name="Nguyen H.T.T."/>
            <person name="Saunders A.M."/>
            <person name="Nielsen J.L."/>
            <person name="Wimmer R."/>
            <person name="Le V.Q."/>
            <person name="McIlroy S.J."/>
            <person name="Petrovski S."/>
            <person name="Seviour R.J."/>
            <person name="Calteau A."/>
            <person name="Nielsen K.L."/>
            <person name="Nielsen P.H."/>
        </authorList>
    </citation>
    <scope>NUCLEOTIDE SEQUENCE [LARGE SCALE GENOMIC DNA]</scope>
    <source>
        <strain evidence="10 11">T1-X7</strain>
    </source>
</reference>
<comment type="similarity">
    <text evidence="2">Belongs to the major facilitator superfamily. EmrB family.</text>
</comment>
<comment type="subcellular location">
    <subcellularLocation>
        <location evidence="1">Cell membrane</location>
        <topology evidence="1">Multi-pass membrane protein</topology>
    </subcellularLocation>
</comment>
<accession>A0A077M5X1</accession>
<evidence type="ECO:0000256" key="6">
    <source>
        <dbReference type="ARBA" id="ARBA00022989"/>
    </source>
</evidence>
<proteinExistence type="inferred from homology"/>
<dbReference type="AlphaFoldDB" id="A0A077M5X1"/>
<dbReference type="EMBL" id="CAJB01000430">
    <property type="protein sequence ID" value="CCH80452.1"/>
    <property type="molecule type" value="Genomic_DNA"/>
</dbReference>
<dbReference type="PRINTS" id="PR01036">
    <property type="entry name" value="TCRTETB"/>
</dbReference>
<feature type="transmembrane region" description="Helical" evidence="8">
    <location>
        <begin position="76"/>
        <end position="98"/>
    </location>
</feature>
<dbReference type="Gene3D" id="1.20.1720.10">
    <property type="entry name" value="Multidrug resistance protein D"/>
    <property type="match status" value="1"/>
</dbReference>
<dbReference type="PANTHER" id="PTHR42718:SF9">
    <property type="entry name" value="MAJOR FACILITATOR SUPERFAMILY MULTIDRUG TRANSPORTER MFSC"/>
    <property type="match status" value="1"/>
</dbReference>
<evidence type="ECO:0000256" key="4">
    <source>
        <dbReference type="ARBA" id="ARBA00022475"/>
    </source>
</evidence>
<evidence type="ECO:0000256" key="7">
    <source>
        <dbReference type="ARBA" id="ARBA00023136"/>
    </source>
</evidence>
<evidence type="ECO:0000256" key="5">
    <source>
        <dbReference type="ARBA" id="ARBA00022692"/>
    </source>
</evidence>
<dbReference type="RefSeq" id="WP_327152649.1">
    <property type="nucleotide sequence ID" value="NZ_HF570958.1"/>
</dbReference>
<evidence type="ECO:0000256" key="8">
    <source>
        <dbReference type="SAM" id="Phobius"/>
    </source>
</evidence>
<feature type="transmembrane region" description="Helical" evidence="8">
    <location>
        <begin position="168"/>
        <end position="191"/>
    </location>
</feature>
<keyword evidence="7 8" id="KW-0472">Membrane</keyword>
<evidence type="ECO:0000259" key="9">
    <source>
        <dbReference type="PROSITE" id="PS50850"/>
    </source>
</evidence>
<feature type="transmembrane region" description="Helical" evidence="8">
    <location>
        <begin position="302"/>
        <end position="323"/>
    </location>
</feature>
<dbReference type="PROSITE" id="PS50850">
    <property type="entry name" value="MFS"/>
    <property type="match status" value="1"/>
</dbReference>
<dbReference type="InterPro" id="IPR011701">
    <property type="entry name" value="MFS"/>
</dbReference>
<dbReference type="CDD" id="cd17503">
    <property type="entry name" value="MFS_LmrB_MDR_like"/>
    <property type="match status" value="1"/>
</dbReference>
<keyword evidence="4" id="KW-1003">Cell membrane</keyword>
<keyword evidence="5 8" id="KW-0812">Transmembrane</keyword>
<evidence type="ECO:0000256" key="3">
    <source>
        <dbReference type="ARBA" id="ARBA00022448"/>
    </source>
</evidence>
<feature type="transmembrane region" description="Helical" evidence="8">
    <location>
        <begin position="363"/>
        <end position="382"/>
    </location>
</feature>
<dbReference type="GO" id="GO:0022857">
    <property type="term" value="F:transmembrane transporter activity"/>
    <property type="evidence" value="ECO:0007669"/>
    <property type="project" value="InterPro"/>
</dbReference>
<dbReference type="SUPFAM" id="SSF103473">
    <property type="entry name" value="MFS general substrate transporter"/>
    <property type="match status" value="1"/>
</dbReference>
<sequence length="562" mass="59634">MPYTPRHASGASAPGPVRTAPPAAPIEYPEGIDAAVLKIAGVVVLGAIMSILDITVVNVALATFQKEFAKGGEPLAYSTVAWTVTAYTLALATVIPLTGWAADRFGTKRLYMAAIGLFTLGSLLCATAGSIEMLIGFRVLQGLGGGMLMPLGMTIMTRAAGPKRMGRLMAILGVPMLLGPIFGPILGGWLIDHYSWHWIFLINLPIGIVALVYAFFVLPKDNPTPSESFDFVGMLMMSPGLALFLYGVSSIPGEGTFFNWKTEVFGVVGLLLMALFVVYSFKPKHPLLDLRLFRNRNLAVSIITMVIFAAAFFGALLLVPQYFQVVRGESPLQAGWLVAPQGLGAMLTMPVAGALVDKFPVGRIVPFGLVAIVAGMFLLSTIDSTTSYFHICSILFLMGLGMGGTMMPIMTTALKTLTHHEVARGSTLLNITQQIGSSIGVATFSVILTNGLNSRPIVVQAQAFGEAAAKVNGDPSAIQQLLAQFPEVAKVLAGFGSNLQAGQAALERVAKAAMADAFSHTFFVAACVVILAVVSALFLPRKHEESHLLDDEEESAPPVLVH</sequence>
<feature type="domain" description="Major facilitator superfamily (MFS) profile" evidence="9">
    <location>
        <begin position="39"/>
        <end position="544"/>
    </location>
</feature>
<dbReference type="NCBIfam" id="TIGR00711">
    <property type="entry name" value="efflux_EmrB"/>
    <property type="match status" value="1"/>
</dbReference>
<keyword evidence="11" id="KW-1185">Reference proteome</keyword>
<dbReference type="Proteomes" id="UP000035721">
    <property type="component" value="Unassembled WGS sequence"/>
</dbReference>
<feature type="transmembrane region" description="Helical" evidence="8">
    <location>
        <begin position="231"/>
        <end position="252"/>
    </location>
</feature>
<gene>
    <name evidence="10" type="primary">emrB</name>
    <name evidence="10" type="ORF">BN12_940005</name>
</gene>
<dbReference type="Pfam" id="PF07690">
    <property type="entry name" value="MFS_1"/>
    <property type="match status" value="1"/>
</dbReference>
<evidence type="ECO:0000256" key="2">
    <source>
        <dbReference type="ARBA" id="ARBA00008537"/>
    </source>
</evidence>
<name>A0A077M5X1_9MICO</name>
<dbReference type="InterPro" id="IPR004638">
    <property type="entry name" value="EmrB-like"/>
</dbReference>
<dbReference type="Gene3D" id="1.20.1250.20">
    <property type="entry name" value="MFS general substrate transporter like domains"/>
    <property type="match status" value="1"/>
</dbReference>
<keyword evidence="3" id="KW-0813">Transport</keyword>